<dbReference type="Proteomes" id="UP000008986">
    <property type="component" value="Segment"/>
</dbReference>
<organismHost>
    <name type="scientific">Delftia acidovorans</name>
    <name type="common">Pseudomonas acidovorans</name>
    <name type="synonym">Comamonas acidovorans</name>
    <dbReference type="NCBI Taxonomy" id="80866"/>
</organismHost>
<gene>
    <name evidence="1" type="primary">59</name>
</gene>
<proteinExistence type="predicted"/>
<sequence length="52" mass="5865">MKVFYLTFPIKDIWDGMLPLIPKGSTLDVIGIQYVSQKDGDKEIVVALPGWQ</sequence>
<reference evidence="2" key="1">
    <citation type="submission" date="2009-07" db="EMBL/GenBank/DDBJ databases">
        <authorList>
            <person name="Kropinski A.M."/>
            <person name="Villegas A."/>
            <person name="Lingohr E.J."/>
        </authorList>
    </citation>
    <scope>NUCLEOTIDE SEQUENCE [LARGE SCALE GENOMIC DNA]</scope>
</reference>
<keyword evidence="2" id="KW-1185">Reference proteome</keyword>
<dbReference type="RefSeq" id="YP_003358913.1">
    <property type="nucleotide sequence ID" value="NC_013697.1"/>
</dbReference>
<accession>C9DG30</accession>
<dbReference type="KEGG" id="vg:8684006"/>
<organism evidence="1 2">
    <name type="scientific">Delftia phage PhiW-14</name>
    <name type="common">Deftia acidovorans bacteriophage phiW-14</name>
    <dbReference type="NCBI Taxonomy" id="665032"/>
    <lineage>
        <taxon>Viruses</taxon>
        <taxon>Duplodnaviria</taxon>
        <taxon>Heunggongvirae</taxon>
        <taxon>Uroviricota</taxon>
        <taxon>Caudoviricetes</taxon>
        <taxon>Ionavirus</taxon>
        <taxon>Ionavirus W14</taxon>
    </lineage>
</organism>
<name>C9DG30_BPW14</name>
<protein>
    <submittedName>
        <fullName evidence="1">Uncharacterized protein</fullName>
    </submittedName>
</protein>
<dbReference type="EMBL" id="GQ357915">
    <property type="protein sequence ID" value="ACV50081.1"/>
    <property type="molecule type" value="Genomic_DNA"/>
</dbReference>
<evidence type="ECO:0000313" key="2">
    <source>
        <dbReference type="Proteomes" id="UP000008986"/>
    </source>
</evidence>
<evidence type="ECO:0000313" key="1">
    <source>
        <dbReference type="EMBL" id="ACV50081.1"/>
    </source>
</evidence>
<dbReference type="GeneID" id="8684006"/>